<evidence type="ECO:0000259" key="7">
    <source>
        <dbReference type="Pfam" id="PF03501"/>
    </source>
</evidence>
<dbReference type="AlphaFoldDB" id="A0A7N6AYD1"/>
<evidence type="ECO:0000313" key="8">
    <source>
        <dbReference type="Ensembl" id="ENSATEP00000055826.1"/>
    </source>
</evidence>
<keyword evidence="4" id="KW-0689">Ribosomal protein</keyword>
<comment type="subcellular location">
    <subcellularLocation>
        <location evidence="1">Cytoplasm</location>
    </subcellularLocation>
</comment>
<reference evidence="8" key="3">
    <citation type="submission" date="2025-09" db="UniProtKB">
        <authorList>
            <consortium name="Ensembl"/>
        </authorList>
    </citation>
    <scope>IDENTIFICATION</scope>
</reference>
<evidence type="ECO:0000256" key="5">
    <source>
        <dbReference type="ARBA" id="ARBA00023274"/>
    </source>
</evidence>
<dbReference type="InterPro" id="IPR036388">
    <property type="entry name" value="WH-like_DNA-bd_sf"/>
</dbReference>
<dbReference type="GO" id="GO:0003735">
    <property type="term" value="F:structural constituent of ribosome"/>
    <property type="evidence" value="ECO:0007669"/>
    <property type="project" value="TreeGrafter"/>
</dbReference>
<dbReference type="OrthoDB" id="5211809at2759"/>
<dbReference type="Gene3D" id="1.10.10.10">
    <property type="entry name" value="Winged helix-like DNA-binding domain superfamily/Winged helix DNA-binding domain"/>
    <property type="match status" value="1"/>
</dbReference>
<evidence type="ECO:0000256" key="6">
    <source>
        <dbReference type="SAM" id="MobiDB-lite"/>
    </source>
</evidence>
<keyword evidence="5" id="KW-0687">Ribonucleoprotein</keyword>
<dbReference type="PANTHER" id="PTHR12146">
    <property type="entry name" value="40S RIBOSOMAL PROTEIN S10"/>
    <property type="match status" value="1"/>
</dbReference>
<keyword evidence="3" id="KW-0963">Cytoplasm</keyword>
<dbReference type="InParanoid" id="A0A7N6AYD1"/>
<evidence type="ECO:0000313" key="9">
    <source>
        <dbReference type="Proteomes" id="UP000265040"/>
    </source>
</evidence>
<organism evidence="8 9">
    <name type="scientific">Anabas testudineus</name>
    <name type="common">Climbing perch</name>
    <name type="synonym">Anthias testudineus</name>
    <dbReference type="NCBI Taxonomy" id="64144"/>
    <lineage>
        <taxon>Eukaryota</taxon>
        <taxon>Metazoa</taxon>
        <taxon>Chordata</taxon>
        <taxon>Craniata</taxon>
        <taxon>Vertebrata</taxon>
        <taxon>Euteleostomi</taxon>
        <taxon>Actinopterygii</taxon>
        <taxon>Neopterygii</taxon>
        <taxon>Teleostei</taxon>
        <taxon>Neoteleostei</taxon>
        <taxon>Acanthomorphata</taxon>
        <taxon>Anabantaria</taxon>
        <taxon>Anabantiformes</taxon>
        <taxon>Anabantoidei</taxon>
        <taxon>Anabantidae</taxon>
        <taxon>Anabas</taxon>
    </lineage>
</organism>
<dbReference type="Ensembl" id="ENSATET00000072995.1">
    <property type="protein sequence ID" value="ENSATEP00000055826.1"/>
    <property type="gene ID" value="ENSATEG00000029580.2"/>
</dbReference>
<dbReference type="GO" id="GO:0003723">
    <property type="term" value="F:RNA binding"/>
    <property type="evidence" value="ECO:0007669"/>
    <property type="project" value="TreeGrafter"/>
</dbReference>
<evidence type="ECO:0000256" key="3">
    <source>
        <dbReference type="ARBA" id="ARBA00022490"/>
    </source>
</evidence>
<accession>A0A7N6AYD1</accession>
<dbReference type="Pfam" id="PF03501">
    <property type="entry name" value="S10_plectin"/>
    <property type="match status" value="1"/>
</dbReference>
<evidence type="ECO:0000256" key="4">
    <source>
        <dbReference type="ARBA" id="ARBA00022980"/>
    </source>
</evidence>
<feature type="domain" description="Plectin/eS10 N-terminal" evidence="7">
    <location>
        <begin position="3"/>
        <end position="97"/>
    </location>
</feature>
<evidence type="ECO:0000256" key="2">
    <source>
        <dbReference type="ARBA" id="ARBA00007278"/>
    </source>
</evidence>
<dbReference type="Proteomes" id="UP000265040">
    <property type="component" value="Chromosome 5"/>
</dbReference>
<dbReference type="InterPro" id="IPR005326">
    <property type="entry name" value="Plectin_eS10_N"/>
</dbReference>
<comment type="similarity">
    <text evidence="2">Belongs to the eukaryotic ribosomal protein eS10 family.</text>
</comment>
<dbReference type="FunFam" id="1.10.10.10:FF:001335">
    <property type="entry name" value="40S ribosomal protein S10"/>
    <property type="match status" value="1"/>
</dbReference>
<protein>
    <recommendedName>
        <fullName evidence="7">Plectin/eS10 N-terminal domain-containing protein</fullName>
    </recommendedName>
</protein>
<dbReference type="InterPro" id="IPR037447">
    <property type="entry name" value="Ribosomal_eS10"/>
</dbReference>
<feature type="compositionally biased region" description="Basic and acidic residues" evidence="6">
    <location>
        <begin position="98"/>
        <end position="129"/>
    </location>
</feature>
<dbReference type="PANTHER" id="PTHR12146:SF0">
    <property type="entry name" value="RIBOSOMAL PROTEIN S10"/>
    <property type="match status" value="1"/>
</dbReference>
<dbReference type="GeneTree" id="ENSGT00440000034918"/>
<proteinExistence type="inferred from homology"/>
<keyword evidence="9" id="KW-1185">Reference proteome</keyword>
<feature type="region of interest" description="Disordered" evidence="6">
    <location>
        <begin position="93"/>
        <end position="141"/>
    </location>
</feature>
<sequence>MLMPKKNRIAIYELLFKEGVMVAKKDVHLAKHPELADKNVPNLHVMKAMQSLKSCGYVKEQFAWRHFYWYLTNEGIQYLRDFLHLPPEIVPATLRRQTRPETARPRPKGMEGERPARLNRGEADRDAYRRSAAPPGADKKAEAGAGAATEFQFVSTLLFKYLAKSSIGNKKPILVMNVFLLWKMRNATECSTLLSETLFACGCGFTLVSIRNVGKLNLVCIVQQ</sequence>
<dbReference type="FunCoup" id="A0A7N6AYD1">
    <property type="interactions" value="1495"/>
</dbReference>
<evidence type="ECO:0000256" key="1">
    <source>
        <dbReference type="ARBA" id="ARBA00004496"/>
    </source>
</evidence>
<name>A0A7N6AYD1_ANATE</name>
<reference evidence="8" key="2">
    <citation type="submission" date="2025-08" db="UniProtKB">
        <authorList>
            <consortium name="Ensembl"/>
        </authorList>
    </citation>
    <scope>IDENTIFICATION</scope>
</reference>
<dbReference type="GO" id="GO:0022627">
    <property type="term" value="C:cytosolic small ribosomal subunit"/>
    <property type="evidence" value="ECO:0007669"/>
    <property type="project" value="TreeGrafter"/>
</dbReference>
<reference evidence="8" key="1">
    <citation type="submission" date="2021-04" db="EMBL/GenBank/DDBJ databases">
        <authorList>
            <consortium name="Wellcome Sanger Institute Data Sharing"/>
        </authorList>
    </citation>
    <scope>NUCLEOTIDE SEQUENCE [LARGE SCALE GENOMIC DNA]</scope>
</reference>